<evidence type="ECO:0000313" key="2">
    <source>
        <dbReference type="EMBL" id="MBC6491281.1"/>
    </source>
</evidence>
<dbReference type="RefSeq" id="WP_187256588.1">
    <property type="nucleotide sequence ID" value="NZ_JBHULF010000014.1"/>
</dbReference>
<name>A0ABR7M8D6_9BACT</name>
<sequence length="256" mass="29320">MKPLISPLYLYRLIQEVKEKLFDSFGSYDNVRMYLERWHDSNGWNYQNFQLFNRDDGKIDVLKTLNGMEGELLLKIAVDLGVATPDYIPMVATFRNEIKSSYKTAYQTFEKAMRDVEEHPNIAVGLVNSALESIIKEICKDDRLKVVADERNTLYDLAQNLLKALGIYPNNSLPEEVRNIASGLLKIAHQIEKLRSSKTYFHGKADDDKIVNDPLLAYFTVNSVTTVGVFLINFYKAKFPPPMGNQNNINPDELPF</sequence>
<reference evidence="2 3" key="1">
    <citation type="submission" date="2016-07" db="EMBL/GenBank/DDBJ databases">
        <title>Genome analysis of Flavihumibacter stibioxidans YS-17.</title>
        <authorList>
            <person name="Shi K."/>
            <person name="Han Y."/>
            <person name="Wang G."/>
        </authorList>
    </citation>
    <scope>NUCLEOTIDE SEQUENCE [LARGE SCALE GENOMIC DNA]</scope>
    <source>
        <strain evidence="2 3">YS-17</strain>
    </source>
</reference>
<organism evidence="2 3">
    <name type="scientific">Flavihumibacter stibioxidans</name>
    <dbReference type="NCBI Taxonomy" id="1834163"/>
    <lineage>
        <taxon>Bacteria</taxon>
        <taxon>Pseudomonadati</taxon>
        <taxon>Bacteroidota</taxon>
        <taxon>Chitinophagia</taxon>
        <taxon>Chitinophagales</taxon>
        <taxon>Chitinophagaceae</taxon>
        <taxon>Flavihumibacter</taxon>
    </lineage>
</organism>
<dbReference type="Pfam" id="PF14355">
    <property type="entry name" value="Abi_C"/>
    <property type="match status" value="1"/>
</dbReference>
<protein>
    <recommendedName>
        <fullName evidence="1">Abortive infection protein-like C-terminal domain-containing protein</fullName>
    </recommendedName>
</protein>
<accession>A0ABR7M8D6</accession>
<dbReference type="InterPro" id="IPR026001">
    <property type="entry name" value="Abi-like_C"/>
</dbReference>
<comment type="caution">
    <text evidence="2">The sequence shown here is derived from an EMBL/GenBank/DDBJ whole genome shotgun (WGS) entry which is preliminary data.</text>
</comment>
<evidence type="ECO:0000313" key="3">
    <source>
        <dbReference type="Proteomes" id="UP000765802"/>
    </source>
</evidence>
<gene>
    <name evidence="2" type="ORF">BC349_09580</name>
</gene>
<proteinExistence type="predicted"/>
<keyword evidence="3" id="KW-1185">Reference proteome</keyword>
<evidence type="ECO:0000259" key="1">
    <source>
        <dbReference type="Pfam" id="PF14355"/>
    </source>
</evidence>
<dbReference type="EMBL" id="MBUA01000012">
    <property type="protein sequence ID" value="MBC6491281.1"/>
    <property type="molecule type" value="Genomic_DNA"/>
</dbReference>
<dbReference type="Proteomes" id="UP000765802">
    <property type="component" value="Unassembled WGS sequence"/>
</dbReference>
<feature type="domain" description="Abortive infection protein-like C-terminal" evidence="1">
    <location>
        <begin position="157"/>
        <end position="232"/>
    </location>
</feature>